<protein>
    <submittedName>
        <fullName evidence="2">Uncharacterized protein</fullName>
    </submittedName>
</protein>
<reference evidence="2" key="1">
    <citation type="submission" date="2023-03" db="EMBL/GenBank/DDBJ databases">
        <title>Massive genome expansion in bonnet fungi (Mycena s.s.) driven by repeated elements and novel gene families across ecological guilds.</title>
        <authorList>
            <consortium name="Lawrence Berkeley National Laboratory"/>
            <person name="Harder C.B."/>
            <person name="Miyauchi S."/>
            <person name="Viragh M."/>
            <person name="Kuo A."/>
            <person name="Thoen E."/>
            <person name="Andreopoulos B."/>
            <person name="Lu D."/>
            <person name="Skrede I."/>
            <person name="Drula E."/>
            <person name="Henrissat B."/>
            <person name="Morin E."/>
            <person name="Kohler A."/>
            <person name="Barry K."/>
            <person name="LaButti K."/>
            <person name="Morin E."/>
            <person name="Salamov A."/>
            <person name="Lipzen A."/>
            <person name="Mereny Z."/>
            <person name="Hegedus B."/>
            <person name="Baldrian P."/>
            <person name="Stursova M."/>
            <person name="Weitz H."/>
            <person name="Taylor A."/>
            <person name="Grigoriev I.V."/>
            <person name="Nagy L.G."/>
            <person name="Martin F."/>
            <person name="Kauserud H."/>
        </authorList>
    </citation>
    <scope>NUCLEOTIDE SEQUENCE</scope>
    <source>
        <strain evidence="2">CBHHK002</strain>
    </source>
</reference>
<organism evidence="2 3">
    <name type="scientific">Mycena albidolilacea</name>
    <dbReference type="NCBI Taxonomy" id="1033008"/>
    <lineage>
        <taxon>Eukaryota</taxon>
        <taxon>Fungi</taxon>
        <taxon>Dikarya</taxon>
        <taxon>Basidiomycota</taxon>
        <taxon>Agaricomycotina</taxon>
        <taxon>Agaricomycetes</taxon>
        <taxon>Agaricomycetidae</taxon>
        <taxon>Agaricales</taxon>
        <taxon>Marasmiineae</taxon>
        <taxon>Mycenaceae</taxon>
        <taxon>Mycena</taxon>
    </lineage>
</organism>
<gene>
    <name evidence="2" type="ORF">DFH08DRAFT_840300</name>
</gene>
<name>A0AAD7F2Q8_9AGAR</name>
<proteinExistence type="predicted"/>
<evidence type="ECO:0000313" key="2">
    <source>
        <dbReference type="EMBL" id="KAJ7364913.1"/>
    </source>
</evidence>
<comment type="caution">
    <text evidence="2">The sequence shown here is derived from an EMBL/GenBank/DDBJ whole genome shotgun (WGS) entry which is preliminary data.</text>
</comment>
<dbReference type="EMBL" id="JARIHO010000003">
    <property type="protein sequence ID" value="KAJ7364913.1"/>
    <property type="molecule type" value="Genomic_DNA"/>
</dbReference>
<feature type="compositionally biased region" description="Polar residues" evidence="1">
    <location>
        <begin position="1"/>
        <end position="24"/>
    </location>
</feature>
<sequence length="283" mass="31640">MQNRPGGSTLPTLSIQTSSDTITGSHGPGAGAEDIDGHEPTVTALKLVPISPESFQRYTRRRTILIAVFFHRTGSLRRNDIRKAGSIFSMNNSSLLMRRHSSLLAWVELQDLLASNSGHIDIFVDLMKESSENDGCGYYLVDHSARIIFWLDPFKMSTSESWKQVPGIDGPSHVKMYLEIEYWRHCTYFSAAMVFSLETMDQLRDTIIFGIGDAMASSTTTQSLPVEHLFRMLTLAKEMLPERIPETGDTTRMNDGSAATVARFMQNSLLHDFVTFTARKPPG</sequence>
<dbReference type="Proteomes" id="UP001218218">
    <property type="component" value="Unassembled WGS sequence"/>
</dbReference>
<accession>A0AAD7F2Q8</accession>
<evidence type="ECO:0000313" key="3">
    <source>
        <dbReference type="Proteomes" id="UP001218218"/>
    </source>
</evidence>
<dbReference type="AlphaFoldDB" id="A0AAD7F2Q8"/>
<keyword evidence="3" id="KW-1185">Reference proteome</keyword>
<feature type="region of interest" description="Disordered" evidence="1">
    <location>
        <begin position="1"/>
        <end position="36"/>
    </location>
</feature>
<evidence type="ECO:0000256" key="1">
    <source>
        <dbReference type="SAM" id="MobiDB-lite"/>
    </source>
</evidence>